<evidence type="ECO:0000259" key="1">
    <source>
        <dbReference type="Pfam" id="PF08393"/>
    </source>
</evidence>
<dbReference type="EMBL" id="KK105512">
    <property type="protein sequence ID" value="KIY92558.1"/>
    <property type="molecule type" value="Genomic_DNA"/>
</dbReference>
<accession>A0A0D2K8X9</accession>
<dbReference type="PANTHER" id="PTHR22878:SF70">
    <property type="entry name" value="DYNEIN HEAVY CHAIN 2, AXONEMAL"/>
    <property type="match status" value="1"/>
</dbReference>
<dbReference type="GO" id="GO:0051959">
    <property type="term" value="F:dynein light intermediate chain binding"/>
    <property type="evidence" value="ECO:0007669"/>
    <property type="project" value="InterPro"/>
</dbReference>
<dbReference type="InterPro" id="IPR013602">
    <property type="entry name" value="Dynein_heavy_linker"/>
</dbReference>
<dbReference type="STRING" id="145388.A0A0D2K8X9"/>
<reference evidence="3 4" key="1">
    <citation type="journal article" date="2013" name="BMC Genomics">
        <title>Reconstruction of the lipid metabolism for the microalga Monoraphidium neglectum from its genome sequence reveals characteristics suitable for biofuel production.</title>
        <authorList>
            <person name="Bogen C."/>
            <person name="Al-Dilaimi A."/>
            <person name="Albersmeier A."/>
            <person name="Wichmann J."/>
            <person name="Grundmann M."/>
            <person name="Rupp O."/>
            <person name="Lauersen K.J."/>
            <person name="Blifernez-Klassen O."/>
            <person name="Kalinowski J."/>
            <person name="Goesmann A."/>
            <person name="Mussgnug J.H."/>
            <person name="Kruse O."/>
        </authorList>
    </citation>
    <scope>NUCLEOTIDE SEQUENCE [LARGE SCALE GENOMIC DNA]</scope>
    <source>
        <strain evidence="3 4">SAG 48.87</strain>
    </source>
</reference>
<dbReference type="OrthoDB" id="538982at2759"/>
<name>A0A0D2K8X9_9CHLO</name>
<dbReference type="GO" id="GO:0045505">
    <property type="term" value="F:dynein intermediate chain binding"/>
    <property type="evidence" value="ECO:0007669"/>
    <property type="project" value="InterPro"/>
</dbReference>
<gene>
    <name evidence="3" type="ORF">MNEG_15405</name>
</gene>
<dbReference type="InterPro" id="IPR042228">
    <property type="entry name" value="Dynein_linker_3"/>
</dbReference>
<dbReference type="InterPro" id="IPR035699">
    <property type="entry name" value="AAA_6"/>
</dbReference>
<dbReference type="Pfam" id="PF08393">
    <property type="entry name" value="DHC_N2"/>
    <property type="match status" value="1"/>
</dbReference>
<dbReference type="Proteomes" id="UP000054498">
    <property type="component" value="Unassembled WGS sequence"/>
</dbReference>
<dbReference type="AlphaFoldDB" id="A0A0D2K8X9"/>
<proteinExistence type="predicted"/>
<evidence type="ECO:0000313" key="3">
    <source>
        <dbReference type="EMBL" id="KIY92558.1"/>
    </source>
</evidence>
<dbReference type="Gene3D" id="3.20.180.20">
    <property type="entry name" value="Dynein heavy chain, N-terminal domain 2"/>
    <property type="match status" value="1"/>
</dbReference>
<evidence type="ECO:0000313" key="4">
    <source>
        <dbReference type="Proteomes" id="UP000054498"/>
    </source>
</evidence>
<evidence type="ECO:0000259" key="2">
    <source>
        <dbReference type="Pfam" id="PF12774"/>
    </source>
</evidence>
<dbReference type="PANTHER" id="PTHR22878">
    <property type="entry name" value="DYNEIN HEAVY CHAIN 6, AXONEMAL-LIKE-RELATED"/>
    <property type="match status" value="1"/>
</dbReference>
<protein>
    <submittedName>
        <fullName evidence="3">Dynein heavy chain 7, axonemal</fullName>
    </submittedName>
</protein>
<dbReference type="Gene3D" id="3.40.50.300">
    <property type="entry name" value="P-loop containing nucleotide triphosphate hydrolases"/>
    <property type="match status" value="1"/>
</dbReference>
<organism evidence="3 4">
    <name type="scientific">Monoraphidium neglectum</name>
    <dbReference type="NCBI Taxonomy" id="145388"/>
    <lineage>
        <taxon>Eukaryota</taxon>
        <taxon>Viridiplantae</taxon>
        <taxon>Chlorophyta</taxon>
        <taxon>core chlorophytes</taxon>
        <taxon>Chlorophyceae</taxon>
        <taxon>CS clade</taxon>
        <taxon>Sphaeropleales</taxon>
        <taxon>Selenastraceae</taxon>
        <taxon>Monoraphidium</taxon>
    </lineage>
</organism>
<dbReference type="GO" id="GO:0030286">
    <property type="term" value="C:dynein complex"/>
    <property type="evidence" value="ECO:0007669"/>
    <property type="project" value="InterPro"/>
</dbReference>
<dbReference type="RefSeq" id="XP_013891578.1">
    <property type="nucleotide sequence ID" value="XM_014036124.1"/>
</dbReference>
<dbReference type="Gene3D" id="1.20.58.1120">
    <property type="match status" value="2"/>
</dbReference>
<dbReference type="InterPro" id="IPR027417">
    <property type="entry name" value="P-loop_NTPase"/>
</dbReference>
<keyword evidence="4" id="KW-1185">Reference proteome</keyword>
<dbReference type="InterPro" id="IPR026983">
    <property type="entry name" value="DHC"/>
</dbReference>
<feature type="domain" description="Dynein heavy chain hydrolytic ATP-binding dynein motor region" evidence="2">
    <location>
        <begin position="199"/>
        <end position="244"/>
    </location>
</feature>
<dbReference type="GO" id="GO:0005524">
    <property type="term" value="F:ATP binding"/>
    <property type="evidence" value="ECO:0007669"/>
    <property type="project" value="InterPro"/>
</dbReference>
<dbReference type="Pfam" id="PF12774">
    <property type="entry name" value="AAA_6"/>
    <property type="match status" value="1"/>
</dbReference>
<sequence length="250" mass="27611">MHIQALPVPSCCATRASRVQPFLRKIFEGINGLEFDAKGVVTAMRSEEGESVTFAKPFDPATAGGAVERWLIDCEAAMRDTLRAVVRQSFDAYASRERIKWVCEWPGQVVLCVDSMYWSHDVAAAIVVDKVRAQLSKLERRTLSALIVINVHARDVADELARQNVASENDFEWTSQLRYGWDSAREGVVVRMLNAALGYGYEYLGNGGRLVITPLTDRCYRTLMGALHLNLGGAPEGPAATALTTSRWCA</sequence>
<dbReference type="GeneID" id="25733063"/>
<dbReference type="GO" id="GO:0007018">
    <property type="term" value="P:microtubule-based movement"/>
    <property type="evidence" value="ECO:0007669"/>
    <property type="project" value="InterPro"/>
</dbReference>
<feature type="domain" description="Dynein heavy chain linker" evidence="1">
    <location>
        <begin position="14"/>
        <end position="88"/>
    </location>
</feature>
<dbReference type="KEGG" id="mng:MNEG_15405"/>